<keyword evidence="6 13" id="KW-0808">Transferase</keyword>
<evidence type="ECO:0000313" key="14">
    <source>
        <dbReference type="Proteomes" id="UP000373449"/>
    </source>
</evidence>
<dbReference type="InterPro" id="IPR002133">
    <property type="entry name" value="S-AdoMet_synthetase"/>
</dbReference>
<dbReference type="GO" id="GO:0006556">
    <property type="term" value="P:S-adenosylmethionine biosynthetic process"/>
    <property type="evidence" value="ECO:0007669"/>
    <property type="project" value="InterPro"/>
</dbReference>
<evidence type="ECO:0000256" key="10">
    <source>
        <dbReference type="ARBA" id="ARBA00022842"/>
    </source>
</evidence>
<evidence type="ECO:0000256" key="1">
    <source>
        <dbReference type="ARBA" id="ARBA00001946"/>
    </source>
</evidence>
<evidence type="ECO:0000256" key="6">
    <source>
        <dbReference type="ARBA" id="ARBA00022679"/>
    </source>
</evidence>
<evidence type="ECO:0000256" key="4">
    <source>
        <dbReference type="ARBA" id="ARBA00012828"/>
    </source>
</evidence>
<comment type="cofactor">
    <cofactor evidence="2">
        <name>K(+)</name>
        <dbReference type="ChEBI" id="CHEBI:29103"/>
    </cofactor>
</comment>
<comment type="cofactor">
    <cofactor evidence="1">
        <name>Mg(2+)</name>
        <dbReference type="ChEBI" id="CHEBI:18420"/>
    </cofactor>
</comment>
<proteinExistence type="predicted"/>
<evidence type="ECO:0000256" key="8">
    <source>
        <dbReference type="ARBA" id="ARBA00022741"/>
    </source>
</evidence>
<name>A0A484ZSG0_9GAMM</name>
<dbReference type="GO" id="GO:0005524">
    <property type="term" value="F:ATP binding"/>
    <property type="evidence" value="ECO:0007669"/>
    <property type="project" value="UniProtKB-KW"/>
</dbReference>
<dbReference type="AlphaFoldDB" id="A0A484ZSG0"/>
<protein>
    <recommendedName>
        <fullName evidence="4">methionine adenosyltransferase</fullName>
        <ecNumber evidence="4">2.5.1.6</ecNumber>
    </recommendedName>
</protein>
<dbReference type="GO" id="GO:0046872">
    <property type="term" value="F:metal ion binding"/>
    <property type="evidence" value="ECO:0007669"/>
    <property type="project" value="UniProtKB-KW"/>
</dbReference>
<dbReference type="EMBL" id="CAADJA010000002">
    <property type="protein sequence ID" value="VFS51330.1"/>
    <property type="molecule type" value="Genomic_DNA"/>
</dbReference>
<evidence type="ECO:0000256" key="9">
    <source>
        <dbReference type="ARBA" id="ARBA00022840"/>
    </source>
</evidence>
<dbReference type="GO" id="GO:0006730">
    <property type="term" value="P:one-carbon metabolic process"/>
    <property type="evidence" value="ECO:0007669"/>
    <property type="project" value="UniProtKB-KW"/>
</dbReference>
<dbReference type="SUPFAM" id="SSF55973">
    <property type="entry name" value="S-adenosylmethionine synthetase"/>
    <property type="match status" value="2"/>
</dbReference>
<gene>
    <name evidence="13" type="primary">metK_2</name>
    <name evidence="13" type="ORF">NCTC12282_04973</name>
</gene>
<evidence type="ECO:0000256" key="7">
    <source>
        <dbReference type="ARBA" id="ARBA00022723"/>
    </source>
</evidence>
<sequence length="179" mass="19775">MDIEQVVRKTINRAGYTSSDIGFDGNTCGVMNIIGHQSPDIDRGIVQQNPHEQGAGDQGIMFGYATNETPELMPAAISYAHRLMERQALLRKNGRLPFLLPDAKSQVTFRYENGQIKDIDTIVLSTQHRQEVSLSDLREAVTEEIIKAVIPARYLSKPQSILLTPPGALSSADQWATVV</sequence>
<reference evidence="13 14" key="1">
    <citation type="submission" date="2019-03" db="EMBL/GenBank/DDBJ databases">
        <authorList>
            <consortium name="Pathogen Informatics"/>
        </authorList>
    </citation>
    <scope>NUCLEOTIDE SEQUENCE [LARGE SCALE GENOMIC DNA]</scope>
    <source>
        <strain evidence="13 14">NCTC12282</strain>
    </source>
</reference>
<dbReference type="PROSITE" id="PS00376">
    <property type="entry name" value="ADOMET_SYNTHASE_1"/>
    <property type="match status" value="1"/>
</dbReference>
<evidence type="ECO:0000256" key="5">
    <source>
        <dbReference type="ARBA" id="ARBA00022563"/>
    </source>
</evidence>
<comment type="pathway">
    <text evidence="3">Amino-acid biosynthesis; S-adenosyl-L-methionine biosynthesis; S-adenosyl-L-methionine from L-methionine: step 1/1.</text>
</comment>
<dbReference type="InterPro" id="IPR022631">
    <property type="entry name" value="ADOMET_SYNTHASE_CS"/>
</dbReference>
<evidence type="ECO:0000313" key="13">
    <source>
        <dbReference type="EMBL" id="VFS51330.1"/>
    </source>
</evidence>
<keyword evidence="5" id="KW-0554">One-carbon metabolism</keyword>
<dbReference type="Proteomes" id="UP000373449">
    <property type="component" value="Unassembled WGS sequence"/>
</dbReference>
<dbReference type="FunFam" id="3.30.300.10:FF:000003">
    <property type="entry name" value="S-adenosylmethionine synthase"/>
    <property type="match status" value="1"/>
</dbReference>
<keyword evidence="8" id="KW-0547">Nucleotide-binding</keyword>
<evidence type="ECO:0000256" key="3">
    <source>
        <dbReference type="ARBA" id="ARBA00005224"/>
    </source>
</evidence>
<accession>A0A484ZSG0</accession>
<dbReference type="Gene3D" id="3.30.300.10">
    <property type="match status" value="2"/>
</dbReference>
<organism evidence="13 14">
    <name type="scientific">Budvicia aquatica</name>
    <dbReference type="NCBI Taxonomy" id="82979"/>
    <lineage>
        <taxon>Bacteria</taxon>
        <taxon>Pseudomonadati</taxon>
        <taxon>Pseudomonadota</taxon>
        <taxon>Gammaproteobacteria</taxon>
        <taxon>Enterobacterales</taxon>
        <taxon>Budviciaceae</taxon>
        <taxon>Budvicia</taxon>
    </lineage>
</organism>
<evidence type="ECO:0000256" key="2">
    <source>
        <dbReference type="ARBA" id="ARBA00001958"/>
    </source>
</evidence>
<dbReference type="PANTHER" id="PTHR11964">
    <property type="entry name" value="S-ADENOSYLMETHIONINE SYNTHETASE"/>
    <property type="match status" value="1"/>
</dbReference>
<keyword evidence="11" id="KW-0630">Potassium</keyword>
<keyword evidence="9" id="KW-0067">ATP-binding</keyword>
<dbReference type="GO" id="GO:0004478">
    <property type="term" value="F:methionine adenosyltransferase activity"/>
    <property type="evidence" value="ECO:0007669"/>
    <property type="project" value="UniProtKB-EC"/>
</dbReference>
<evidence type="ECO:0000259" key="12">
    <source>
        <dbReference type="Pfam" id="PF02772"/>
    </source>
</evidence>
<dbReference type="InterPro" id="IPR022636">
    <property type="entry name" value="S-AdoMet_synthetase_sfam"/>
</dbReference>
<keyword evidence="7" id="KW-0479">Metal-binding</keyword>
<dbReference type="Pfam" id="PF02772">
    <property type="entry name" value="S-AdoMet_synt_M"/>
    <property type="match status" value="1"/>
</dbReference>
<dbReference type="InterPro" id="IPR022629">
    <property type="entry name" value="S-AdoMet_synt_central"/>
</dbReference>
<keyword evidence="10" id="KW-0460">Magnesium</keyword>
<feature type="domain" description="S-adenosylmethionine synthetase central" evidence="12">
    <location>
        <begin position="52"/>
        <end position="167"/>
    </location>
</feature>
<evidence type="ECO:0000256" key="11">
    <source>
        <dbReference type="ARBA" id="ARBA00022958"/>
    </source>
</evidence>
<dbReference type="EC" id="2.5.1.6" evidence="4"/>